<evidence type="ECO:0000313" key="12">
    <source>
        <dbReference type="Proteomes" id="UP000663869"/>
    </source>
</evidence>
<dbReference type="EMBL" id="CAJNYU010003209">
    <property type="protein sequence ID" value="CAF3648396.1"/>
    <property type="molecule type" value="Genomic_DNA"/>
</dbReference>
<evidence type="ECO:0000256" key="3">
    <source>
        <dbReference type="ARBA" id="ARBA00022679"/>
    </source>
</evidence>
<protein>
    <recommendedName>
        <fullName evidence="9">NAD(P)(+)--arginine ADP-ribosyltransferase</fullName>
        <ecNumber evidence="9">2.4.2.31</ecNumber>
    </recommendedName>
    <alternativeName>
        <fullName evidence="9">Mono(ADP-ribosyl)transferase</fullName>
    </alternativeName>
</protein>
<dbReference type="PANTHER" id="PTHR45641">
    <property type="entry name" value="TETRATRICOPEPTIDE REPEAT PROTEIN (AFU_ORTHOLOGUE AFUA_6G03870)"/>
    <property type="match status" value="1"/>
</dbReference>
<dbReference type="Pfam" id="PF13424">
    <property type="entry name" value="TPR_12"/>
    <property type="match status" value="2"/>
</dbReference>
<accession>A0A818RCJ0</accession>
<dbReference type="GO" id="GO:0106274">
    <property type="term" value="F:NAD+-protein-arginine ADP-ribosyltransferase activity"/>
    <property type="evidence" value="ECO:0007669"/>
    <property type="project" value="UniProtKB-EC"/>
</dbReference>
<keyword evidence="3 9" id="KW-0808">Transferase</keyword>
<reference evidence="10" key="1">
    <citation type="submission" date="2021-02" db="EMBL/GenBank/DDBJ databases">
        <authorList>
            <person name="Nowell W R."/>
        </authorList>
    </citation>
    <scope>NUCLEOTIDE SEQUENCE</scope>
</reference>
<dbReference type="Pfam" id="PF01129">
    <property type="entry name" value="ART"/>
    <property type="match status" value="1"/>
</dbReference>
<sequence>MNILTDCNVIWLDDKNIDCEDLGINIQYYVNFSLYTFTELHVCSSFILHCTSEVRLLLIVIRDHYVDELLKRTIIRLSSQITAFIYILGDKWFFRWQADTRVRGIFHIDEKQRIIDTLRDDLERYFNQRWSFGVCVFSDDTPQSALDQLNNENAQFMWFQLLIQVLLRMPSTARSKDDMLQQSFLLYKNNSSIRNKIHEFNRTYQAKDAIDWYTKNTFLFRLLNQACRTDDIDLLFSFRFFIRDLHHQLKEVYYEQRSKRNPQQTIIVYRGTVISKEELQILQSPTIKKKIVWFKTFMSTSLDEKAAEIFVVKLRTDDQVSVLEEIHIDDKKDMSSVPFVFISKSMGPGCENEVLLSIGSVFELESIKENDEHVWEMKLHLVDYEDRVRSELRAYLEYNIEEETSLITLSNFLLWQGDFKKSEKYNKILLTELSSNNFILPIVNNNLGYTYNKMGNFKDALYFLNISVDLYLKPNACDHIINFNRNLACAYNNKGLVHRNLGEFDDAVKYINKSLALRLDNDTLPDEERKRLAIDRSYCHENIGLLYGDMCQYKLAMHHLEETLAIRKNNLPTNHQMMAQIYNNLSRIYNILGNPSKSFECIEQALTLQIQSLSENHPHRGTMYNTLGEAYYRQGQYSMALLNYEKALNIYQQAPTRNSLLETIARSNIGTAMKAKGDFDGALQAFLDAFSILENGQPHHPNVACALNNIGFAYRGKGDIPTAIAYYKRALDFCKLYLTENNEVTAITYLSLASELIDNQYDLAMEYFQRVISIYDHIGLPHHQNIIKCHTFRGQLYRKQNDHQSALVCYQKAIFHCENAALPQQHILWVFAYTNLAHEFYLMTQYNRALEEYEHALQHINQDASEIPRIYNAMDTCRSQLIELDVRQTLILMLDDVERLL</sequence>
<feature type="repeat" description="TPR" evidence="8">
    <location>
        <begin position="621"/>
        <end position="654"/>
    </location>
</feature>
<comment type="catalytic activity">
    <reaction evidence="7 9">
        <text>L-arginyl-[protein] + NAD(+) = N(omega)-(ADP-D-ribosyl)-L-arginyl-[protein] + nicotinamide + H(+)</text>
        <dbReference type="Rhea" id="RHEA:19149"/>
        <dbReference type="Rhea" id="RHEA-COMP:10532"/>
        <dbReference type="Rhea" id="RHEA-COMP:15087"/>
        <dbReference type="ChEBI" id="CHEBI:15378"/>
        <dbReference type="ChEBI" id="CHEBI:17154"/>
        <dbReference type="ChEBI" id="CHEBI:29965"/>
        <dbReference type="ChEBI" id="CHEBI:57540"/>
        <dbReference type="ChEBI" id="CHEBI:142554"/>
        <dbReference type="EC" id="2.4.2.31"/>
    </reaction>
</comment>
<evidence type="ECO:0000256" key="7">
    <source>
        <dbReference type="ARBA" id="ARBA00047597"/>
    </source>
</evidence>
<dbReference type="SUPFAM" id="SSF48452">
    <property type="entry name" value="TPR-like"/>
    <property type="match status" value="3"/>
</dbReference>
<evidence type="ECO:0000256" key="5">
    <source>
        <dbReference type="ARBA" id="ARBA00022737"/>
    </source>
</evidence>
<dbReference type="Gene3D" id="3.90.176.10">
    <property type="entry name" value="Toxin ADP-ribosyltransferase, Chain A, domain 1"/>
    <property type="match status" value="1"/>
</dbReference>
<organism evidence="10 12">
    <name type="scientific">Rotaria socialis</name>
    <dbReference type="NCBI Taxonomy" id="392032"/>
    <lineage>
        <taxon>Eukaryota</taxon>
        <taxon>Metazoa</taxon>
        <taxon>Spiralia</taxon>
        <taxon>Gnathifera</taxon>
        <taxon>Rotifera</taxon>
        <taxon>Eurotatoria</taxon>
        <taxon>Bdelloidea</taxon>
        <taxon>Philodinida</taxon>
        <taxon>Philodinidae</taxon>
        <taxon>Rotaria</taxon>
    </lineage>
</organism>
<evidence type="ECO:0000256" key="4">
    <source>
        <dbReference type="ARBA" id="ARBA00022695"/>
    </source>
</evidence>
<evidence type="ECO:0000313" key="10">
    <source>
        <dbReference type="EMBL" id="CAF3648396.1"/>
    </source>
</evidence>
<dbReference type="SMART" id="SM00028">
    <property type="entry name" value="TPR"/>
    <property type="match status" value="10"/>
</dbReference>
<dbReference type="Gene3D" id="1.25.40.10">
    <property type="entry name" value="Tetratricopeptide repeat domain"/>
    <property type="match status" value="3"/>
</dbReference>
<dbReference type="AlphaFoldDB" id="A0A818RCJ0"/>
<evidence type="ECO:0000256" key="1">
    <source>
        <dbReference type="ARBA" id="ARBA00009558"/>
    </source>
</evidence>
<feature type="repeat" description="TPR" evidence="8">
    <location>
        <begin position="830"/>
        <end position="863"/>
    </location>
</feature>
<proteinExistence type="inferred from homology"/>
<evidence type="ECO:0000256" key="2">
    <source>
        <dbReference type="ARBA" id="ARBA00022676"/>
    </source>
</evidence>
<dbReference type="InterPro" id="IPR019734">
    <property type="entry name" value="TPR_rpt"/>
</dbReference>
<evidence type="ECO:0000256" key="9">
    <source>
        <dbReference type="RuleBase" id="RU361228"/>
    </source>
</evidence>
<dbReference type="PROSITE" id="PS51996">
    <property type="entry name" value="TR_MART"/>
    <property type="match status" value="1"/>
</dbReference>
<dbReference type="PANTHER" id="PTHR45641:SF19">
    <property type="entry name" value="NEPHROCYSTIN-3"/>
    <property type="match status" value="1"/>
</dbReference>
<dbReference type="Pfam" id="PF13181">
    <property type="entry name" value="TPR_8"/>
    <property type="match status" value="2"/>
</dbReference>
<keyword evidence="2 9" id="KW-0328">Glycosyltransferase</keyword>
<evidence type="ECO:0000256" key="8">
    <source>
        <dbReference type="PROSITE-ProRule" id="PRU00339"/>
    </source>
</evidence>
<dbReference type="Proteomes" id="UP000663869">
    <property type="component" value="Unassembled WGS sequence"/>
</dbReference>
<keyword evidence="6 8" id="KW-0802">TPR repeat</keyword>
<dbReference type="InterPro" id="IPR000768">
    <property type="entry name" value="ART"/>
</dbReference>
<evidence type="ECO:0000256" key="6">
    <source>
        <dbReference type="ARBA" id="ARBA00022803"/>
    </source>
</evidence>
<dbReference type="EC" id="2.4.2.31" evidence="9"/>
<evidence type="ECO:0000313" key="11">
    <source>
        <dbReference type="EMBL" id="CAF4236158.1"/>
    </source>
</evidence>
<feature type="repeat" description="TPR" evidence="8">
    <location>
        <begin position="488"/>
        <end position="521"/>
    </location>
</feature>
<gene>
    <name evidence="10" type="ORF">FME351_LOCUS24356</name>
    <name evidence="11" type="ORF">TSG867_LOCUS2181</name>
</gene>
<comment type="similarity">
    <text evidence="1 9">Belongs to the Arg-specific ADP-ribosyltransferase family.</text>
</comment>
<name>A0A818RCJ0_9BILA</name>
<dbReference type="PROSITE" id="PS50005">
    <property type="entry name" value="TPR"/>
    <property type="match status" value="3"/>
</dbReference>
<comment type="caution">
    <text evidence="10">The sequence shown here is derived from an EMBL/GenBank/DDBJ whole genome shotgun (WGS) entry which is preliminary data.</text>
</comment>
<keyword evidence="5" id="KW-0677">Repeat</keyword>
<keyword evidence="9" id="KW-0521">NADP</keyword>
<dbReference type="EMBL" id="CAJOBQ010000056">
    <property type="protein sequence ID" value="CAF4236158.1"/>
    <property type="molecule type" value="Genomic_DNA"/>
</dbReference>
<dbReference type="GO" id="GO:0016779">
    <property type="term" value="F:nucleotidyltransferase activity"/>
    <property type="evidence" value="ECO:0007669"/>
    <property type="project" value="UniProtKB-KW"/>
</dbReference>
<dbReference type="SUPFAM" id="SSF56399">
    <property type="entry name" value="ADP-ribosylation"/>
    <property type="match status" value="1"/>
</dbReference>
<dbReference type="InterPro" id="IPR011990">
    <property type="entry name" value="TPR-like_helical_dom_sf"/>
</dbReference>
<keyword evidence="9" id="KW-0520">NAD</keyword>
<keyword evidence="4" id="KW-0548">Nucleotidyltransferase</keyword>
<dbReference type="Proteomes" id="UP000663862">
    <property type="component" value="Unassembled WGS sequence"/>
</dbReference>